<evidence type="ECO:0000256" key="3">
    <source>
        <dbReference type="ARBA" id="ARBA00023274"/>
    </source>
</evidence>
<dbReference type="RefSeq" id="XP_001418521.1">
    <property type="nucleotide sequence ID" value="XM_001418484.1"/>
</dbReference>
<dbReference type="HOGENOM" id="CLU_082438_2_1_1"/>
<dbReference type="GO" id="GO:0006412">
    <property type="term" value="P:translation"/>
    <property type="evidence" value="ECO:0007669"/>
    <property type="project" value="InterPro"/>
</dbReference>
<dbReference type="InterPro" id="IPR014722">
    <property type="entry name" value="Rib_uL2_dom2"/>
</dbReference>
<dbReference type="InterPro" id="IPR008991">
    <property type="entry name" value="Translation_prot_SH3-like_sf"/>
</dbReference>
<dbReference type="Gramene" id="ABO96814">
    <property type="protein sequence ID" value="ABO96814"/>
    <property type="gene ID" value="OSTLU_9318"/>
</dbReference>
<dbReference type="GO" id="GO:0022625">
    <property type="term" value="C:cytosolic large ribosomal subunit"/>
    <property type="evidence" value="ECO:0007669"/>
    <property type="project" value="TreeGrafter"/>
</dbReference>
<dbReference type="eggNOG" id="KOG3421">
    <property type="taxonomic scope" value="Eukaryota"/>
</dbReference>
<dbReference type="KEGG" id="olu:OSTLU_9318"/>
<dbReference type="OMA" id="KLCFVVD"/>
<feature type="domain" description="Large ribosomal subunit protein eL14" evidence="4">
    <location>
        <begin position="43"/>
        <end position="116"/>
    </location>
</feature>
<dbReference type="Proteomes" id="UP000001568">
    <property type="component" value="Chromosome 6"/>
</dbReference>
<proteinExistence type="inferred from homology"/>
<dbReference type="CDD" id="cd23702">
    <property type="entry name" value="eL14"/>
    <property type="match status" value="1"/>
</dbReference>
<feature type="non-terminal residue" evidence="5">
    <location>
        <position position="125"/>
    </location>
</feature>
<dbReference type="GO" id="GO:0003735">
    <property type="term" value="F:structural constituent of ribosome"/>
    <property type="evidence" value="ECO:0007669"/>
    <property type="project" value="InterPro"/>
</dbReference>
<reference evidence="5 6" key="1">
    <citation type="journal article" date="2007" name="Proc. Natl. Acad. Sci. U.S.A.">
        <title>The tiny eukaryote Ostreococcus provides genomic insights into the paradox of plankton speciation.</title>
        <authorList>
            <person name="Palenik B."/>
            <person name="Grimwood J."/>
            <person name="Aerts A."/>
            <person name="Rouze P."/>
            <person name="Salamov A."/>
            <person name="Putnam N."/>
            <person name="Dupont C."/>
            <person name="Jorgensen R."/>
            <person name="Derelle E."/>
            <person name="Rombauts S."/>
            <person name="Zhou K."/>
            <person name="Otillar R."/>
            <person name="Merchant S.S."/>
            <person name="Podell S."/>
            <person name="Gaasterland T."/>
            <person name="Napoli C."/>
            <person name="Gendler K."/>
            <person name="Manuell A."/>
            <person name="Tai V."/>
            <person name="Vallon O."/>
            <person name="Piganeau G."/>
            <person name="Jancek S."/>
            <person name="Heijde M."/>
            <person name="Jabbari K."/>
            <person name="Bowler C."/>
            <person name="Lohr M."/>
            <person name="Robbens S."/>
            <person name="Werner G."/>
            <person name="Dubchak I."/>
            <person name="Pazour G.J."/>
            <person name="Ren Q."/>
            <person name="Paulsen I."/>
            <person name="Delwiche C."/>
            <person name="Schmutz J."/>
            <person name="Rokhsar D."/>
            <person name="Van de Peer Y."/>
            <person name="Moreau H."/>
            <person name="Grigoriev I.V."/>
        </authorList>
    </citation>
    <scope>NUCLEOTIDE SEQUENCE [LARGE SCALE GENOMIC DNA]</scope>
    <source>
        <strain evidence="5 6">CCE9901</strain>
    </source>
</reference>
<evidence type="ECO:0000256" key="1">
    <source>
        <dbReference type="ARBA" id="ARBA00006592"/>
    </source>
</evidence>
<protein>
    <submittedName>
        <fullName evidence="5">Ribosomal protein L14, component of cytosolic 80S ribosome and 60S large subunit</fullName>
    </submittedName>
</protein>
<evidence type="ECO:0000313" key="6">
    <source>
        <dbReference type="Proteomes" id="UP000001568"/>
    </source>
</evidence>
<dbReference type="PANTHER" id="PTHR11127">
    <property type="entry name" value="60S RIBOSOMAL PROTEIN L14"/>
    <property type="match status" value="1"/>
</dbReference>
<dbReference type="SUPFAM" id="SSF50104">
    <property type="entry name" value="Translation proteins SH3-like domain"/>
    <property type="match status" value="1"/>
</dbReference>
<evidence type="ECO:0000256" key="2">
    <source>
        <dbReference type="ARBA" id="ARBA00022980"/>
    </source>
</evidence>
<dbReference type="InterPro" id="IPR039660">
    <property type="entry name" value="Ribosomal_eL14"/>
</dbReference>
<dbReference type="InterPro" id="IPR002784">
    <property type="entry name" value="Ribosomal_eL14_dom"/>
</dbReference>
<dbReference type="AlphaFoldDB" id="A4RZ62"/>
<sequence>QRNVEIGRVALCNLKADARYGKLLVIVDIVDMNRVLVAAPGVKRDVISLRRVAITDMKVDVERKCDEAALAAAWKSADVEGSWAKSAWGKKIARQNARANLTDFERFKVALARTKRSALIKKALA</sequence>
<feature type="non-terminal residue" evidence="5">
    <location>
        <position position="1"/>
    </location>
</feature>
<keyword evidence="2 5" id="KW-0689">Ribosomal protein</keyword>
<dbReference type="PANTHER" id="PTHR11127:SF2">
    <property type="entry name" value="LARGE RIBOSOMAL SUBUNIT PROTEIN EL14"/>
    <property type="match status" value="1"/>
</dbReference>
<dbReference type="GeneID" id="5002483"/>
<accession>A4RZ62</accession>
<evidence type="ECO:0000259" key="4">
    <source>
        <dbReference type="Pfam" id="PF01929"/>
    </source>
</evidence>
<dbReference type="GO" id="GO:0003723">
    <property type="term" value="F:RNA binding"/>
    <property type="evidence" value="ECO:0007669"/>
    <property type="project" value="InterPro"/>
</dbReference>
<keyword evidence="3" id="KW-0687">Ribonucleoprotein</keyword>
<evidence type="ECO:0000313" key="5">
    <source>
        <dbReference type="EMBL" id="ABO96814.1"/>
    </source>
</evidence>
<dbReference type="OrthoDB" id="1875589at2759"/>
<keyword evidence="6" id="KW-1185">Reference proteome</keyword>
<dbReference type="Pfam" id="PF01929">
    <property type="entry name" value="Ribosomal_L14e"/>
    <property type="match status" value="1"/>
</dbReference>
<dbReference type="Gene3D" id="6.10.250.2270">
    <property type="match status" value="1"/>
</dbReference>
<dbReference type="EMBL" id="CP000586">
    <property type="protein sequence ID" value="ABO96814.1"/>
    <property type="molecule type" value="Genomic_DNA"/>
</dbReference>
<dbReference type="STRING" id="436017.A4RZ62"/>
<comment type="similarity">
    <text evidence="1">Belongs to the eukaryotic ribosomal protein eL14 family.</text>
</comment>
<gene>
    <name evidence="5" type="primary">RPL14</name>
    <name evidence="5" type="ORF">OSTLU_9318</name>
</gene>
<name>A4RZ62_OSTLU</name>
<organism evidence="5 6">
    <name type="scientific">Ostreococcus lucimarinus (strain CCE9901)</name>
    <dbReference type="NCBI Taxonomy" id="436017"/>
    <lineage>
        <taxon>Eukaryota</taxon>
        <taxon>Viridiplantae</taxon>
        <taxon>Chlorophyta</taxon>
        <taxon>Mamiellophyceae</taxon>
        <taxon>Mamiellales</taxon>
        <taxon>Bathycoccaceae</taxon>
        <taxon>Ostreococcus</taxon>
    </lineage>
</organism>
<dbReference type="Gene3D" id="2.30.30.30">
    <property type="match status" value="1"/>
</dbReference>
<dbReference type="GO" id="GO:0042273">
    <property type="term" value="P:ribosomal large subunit biogenesis"/>
    <property type="evidence" value="ECO:0007669"/>
    <property type="project" value="TreeGrafter"/>
</dbReference>